<proteinExistence type="predicted"/>
<name>A0A6H5I3E0_9HYME</name>
<dbReference type="EMBL" id="CADCXV010000458">
    <property type="protein sequence ID" value="CAB0030361.1"/>
    <property type="molecule type" value="Genomic_DNA"/>
</dbReference>
<protein>
    <submittedName>
        <fullName evidence="1">Uncharacterized protein</fullName>
    </submittedName>
</protein>
<sequence length="254" mass="29315">MSKFWTFCTIFAALYSIIVVGSVSPLKRLSKGMSFCTLGENDLVLSESGVEYHTVYYALCDRSIEATKRECTLYRNKFYGKDAECNITLRSESGGIILTNLIAIEPLGRDRAIVRWFERKFTPFMYFYNKSFDTSHLRFSIVNLTNCKVKTTKLSEDLDRLIKKDKLIIFQIITMAIAYENCNVPRCKTCTKTTLQRRVLTIKSACATATRQSHRADTSACTYTSRLASRIIKIFETNTFFIRKIYIFHHFTCT</sequence>
<dbReference type="Proteomes" id="UP000479190">
    <property type="component" value="Unassembled WGS sequence"/>
</dbReference>
<keyword evidence="2" id="KW-1185">Reference proteome</keyword>
<reference evidence="1 2" key="1">
    <citation type="submission" date="2020-02" db="EMBL/GenBank/DDBJ databases">
        <authorList>
            <person name="Ferguson B K."/>
        </authorList>
    </citation>
    <scope>NUCLEOTIDE SEQUENCE [LARGE SCALE GENOMIC DNA]</scope>
</reference>
<gene>
    <name evidence="1" type="ORF">TBRA_LOCUS2367</name>
</gene>
<accession>A0A6H5I3E0</accession>
<dbReference type="OrthoDB" id="10524948at2759"/>
<organism evidence="1 2">
    <name type="scientific">Trichogramma brassicae</name>
    <dbReference type="NCBI Taxonomy" id="86971"/>
    <lineage>
        <taxon>Eukaryota</taxon>
        <taxon>Metazoa</taxon>
        <taxon>Ecdysozoa</taxon>
        <taxon>Arthropoda</taxon>
        <taxon>Hexapoda</taxon>
        <taxon>Insecta</taxon>
        <taxon>Pterygota</taxon>
        <taxon>Neoptera</taxon>
        <taxon>Endopterygota</taxon>
        <taxon>Hymenoptera</taxon>
        <taxon>Apocrita</taxon>
        <taxon>Proctotrupomorpha</taxon>
        <taxon>Chalcidoidea</taxon>
        <taxon>Trichogrammatidae</taxon>
        <taxon>Trichogramma</taxon>
    </lineage>
</organism>
<evidence type="ECO:0000313" key="1">
    <source>
        <dbReference type="EMBL" id="CAB0030361.1"/>
    </source>
</evidence>
<evidence type="ECO:0000313" key="2">
    <source>
        <dbReference type="Proteomes" id="UP000479190"/>
    </source>
</evidence>
<dbReference type="AlphaFoldDB" id="A0A6H5I3E0"/>